<dbReference type="InterPro" id="IPR050175">
    <property type="entry name" value="Complex_I_Subunit_2"/>
</dbReference>
<evidence type="ECO:0000256" key="14">
    <source>
        <dbReference type="ARBA" id="ARBA00023128"/>
    </source>
</evidence>
<evidence type="ECO:0000256" key="12">
    <source>
        <dbReference type="ARBA" id="ARBA00023027"/>
    </source>
</evidence>
<evidence type="ECO:0000256" key="8">
    <source>
        <dbReference type="ARBA" id="ARBA00022792"/>
    </source>
</evidence>
<feature type="transmembrane region" description="Helical" evidence="17">
    <location>
        <begin position="149"/>
        <end position="167"/>
    </location>
</feature>
<dbReference type="PANTHER" id="PTHR46552">
    <property type="entry name" value="NADH-UBIQUINONE OXIDOREDUCTASE CHAIN 2"/>
    <property type="match status" value="1"/>
</dbReference>
<evidence type="ECO:0000256" key="6">
    <source>
        <dbReference type="ARBA" id="ARBA00022660"/>
    </source>
</evidence>
<feature type="transmembrane region" description="Helical" evidence="17">
    <location>
        <begin position="95"/>
        <end position="115"/>
    </location>
</feature>
<evidence type="ECO:0000256" key="16">
    <source>
        <dbReference type="ARBA" id="ARBA00049551"/>
    </source>
</evidence>
<feature type="transmembrane region" description="Helical" evidence="17">
    <location>
        <begin position="320"/>
        <end position="342"/>
    </location>
</feature>
<feature type="transmembrane region" description="Helical" evidence="17">
    <location>
        <begin position="275"/>
        <end position="293"/>
    </location>
</feature>
<keyword evidence="10 17" id="KW-0249">Electron transport</keyword>
<feature type="domain" description="NADH dehydrogenase subunit 2 C-terminal" evidence="19">
    <location>
        <begin position="289"/>
        <end position="342"/>
    </location>
</feature>
<evidence type="ECO:0000256" key="9">
    <source>
        <dbReference type="ARBA" id="ARBA00022967"/>
    </source>
</evidence>
<keyword evidence="13 17" id="KW-0830">Ubiquinone</keyword>
<feature type="domain" description="NADH:quinone oxidoreductase/Mrp antiporter transmembrane" evidence="18">
    <location>
        <begin position="23"/>
        <end position="287"/>
    </location>
</feature>
<keyword evidence="14 17" id="KW-0496">Mitochondrion</keyword>
<dbReference type="AlphaFoldDB" id="A0A1V0DJU7"/>
<comment type="function">
    <text evidence="17">Core subunit of the mitochondrial membrane respiratory chain NADH dehydrogenase (Complex I) which catalyzes electron transfer from NADH through the respiratory chain, using ubiquinone as an electron acceptor. Essential for the catalytic activity and assembly of complex I.</text>
</comment>
<dbReference type="Pfam" id="PF00361">
    <property type="entry name" value="Proton_antipo_M"/>
    <property type="match status" value="1"/>
</dbReference>
<keyword evidence="12 17" id="KW-0520">NAD</keyword>
<geneLocation type="mitochondrion" evidence="20"/>
<proteinExistence type="inferred from homology"/>
<comment type="similarity">
    <text evidence="2 17">Belongs to the complex I subunit 2 family.</text>
</comment>
<protein>
    <recommendedName>
        <fullName evidence="4 17">NADH-ubiquinone oxidoreductase chain 2</fullName>
        <ecNumber evidence="3 17">7.1.1.2</ecNumber>
    </recommendedName>
</protein>
<keyword evidence="8 17" id="KW-0999">Mitochondrion inner membrane</keyword>
<keyword evidence="7 17" id="KW-0812">Transmembrane</keyword>
<comment type="catalytic activity">
    <reaction evidence="16 17">
        <text>a ubiquinone + NADH + 5 H(+)(in) = a ubiquinol + NAD(+) + 4 H(+)(out)</text>
        <dbReference type="Rhea" id="RHEA:29091"/>
        <dbReference type="Rhea" id="RHEA-COMP:9565"/>
        <dbReference type="Rhea" id="RHEA-COMP:9566"/>
        <dbReference type="ChEBI" id="CHEBI:15378"/>
        <dbReference type="ChEBI" id="CHEBI:16389"/>
        <dbReference type="ChEBI" id="CHEBI:17976"/>
        <dbReference type="ChEBI" id="CHEBI:57540"/>
        <dbReference type="ChEBI" id="CHEBI:57945"/>
        <dbReference type="EC" id="7.1.1.2"/>
    </reaction>
</comment>
<feature type="transmembrane region" description="Helical" evidence="17">
    <location>
        <begin position="26"/>
        <end position="44"/>
    </location>
</feature>
<sequence>MSPYALSMLISSLSTGTIITFISNHWFLAWIGLELNTLAIIPIMSKMHHPRSTEAAIKYFLIQSMASALLLFATTLNAWYTGEWTIISMETQTPILLLMMALMIKLAIAPFHMWLPDVIQGLDLMTCLILSTWQKLAPLTLMIQVSSELNTTLLLSLGMLSLLVGGWGGLNQPQLRKMMAYSSIAHLGWMMIVMSYLPALTLLNLMIYLLLTTSMFLMMMKFLSTDINKMASSWMKNLPLTSTMIIILMSLGGLPPLSGFMPKWLILEEIIKQNIPLATMAAMSTLLSLFFYLRLSYVTSLTTPPTTMNSKFMWRFKMKLNYTLPTTIIMSTMLLPITPLILNMI</sequence>
<keyword evidence="11 17" id="KW-1133">Transmembrane helix</keyword>
<evidence type="ECO:0000256" key="13">
    <source>
        <dbReference type="ARBA" id="ARBA00023075"/>
    </source>
</evidence>
<dbReference type="EC" id="7.1.1.2" evidence="3 17"/>
<keyword evidence="6 17" id="KW-0679">Respiratory chain</keyword>
<evidence type="ECO:0000259" key="19">
    <source>
        <dbReference type="Pfam" id="PF06444"/>
    </source>
</evidence>
<evidence type="ECO:0000259" key="18">
    <source>
        <dbReference type="Pfam" id="PF00361"/>
    </source>
</evidence>
<keyword evidence="5" id="KW-0813">Transport</keyword>
<keyword evidence="9 17" id="KW-1278">Translocase</keyword>
<evidence type="ECO:0000256" key="7">
    <source>
        <dbReference type="ARBA" id="ARBA00022692"/>
    </source>
</evidence>
<accession>A0A1V0DJU7</accession>
<dbReference type="PRINTS" id="PR01436">
    <property type="entry name" value="NADHDHGNASE2"/>
</dbReference>
<feature type="transmembrane region" description="Helical" evidence="17">
    <location>
        <begin position="179"/>
        <end position="199"/>
    </location>
</feature>
<evidence type="ECO:0000256" key="5">
    <source>
        <dbReference type="ARBA" id="ARBA00022448"/>
    </source>
</evidence>
<evidence type="ECO:0000256" key="11">
    <source>
        <dbReference type="ARBA" id="ARBA00022989"/>
    </source>
</evidence>
<evidence type="ECO:0000256" key="4">
    <source>
        <dbReference type="ARBA" id="ARBA00021008"/>
    </source>
</evidence>
<evidence type="ECO:0000256" key="10">
    <source>
        <dbReference type="ARBA" id="ARBA00022982"/>
    </source>
</evidence>
<dbReference type="PANTHER" id="PTHR46552:SF1">
    <property type="entry name" value="NADH-UBIQUINONE OXIDOREDUCTASE CHAIN 2"/>
    <property type="match status" value="1"/>
</dbReference>
<keyword evidence="15 17" id="KW-0472">Membrane</keyword>
<dbReference type="InterPro" id="IPR001750">
    <property type="entry name" value="ND/Mrp_TM"/>
</dbReference>
<evidence type="ECO:0000256" key="2">
    <source>
        <dbReference type="ARBA" id="ARBA00007012"/>
    </source>
</evidence>
<name>A0A1V0DJU7_9SALA</name>
<comment type="subcellular location">
    <subcellularLocation>
        <location evidence="1 17">Mitochondrion inner membrane</location>
        <topology evidence="1 17">Multi-pass membrane protein</topology>
    </subcellularLocation>
</comment>
<dbReference type="InterPro" id="IPR010933">
    <property type="entry name" value="NADH_DH_su2_C"/>
</dbReference>
<evidence type="ECO:0000256" key="3">
    <source>
        <dbReference type="ARBA" id="ARBA00012944"/>
    </source>
</evidence>
<evidence type="ECO:0000256" key="17">
    <source>
        <dbReference type="RuleBase" id="RU003403"/>
    </source>
</evidence>
<feature type="transmembrane region" description="Helical" evidence="17">
    <location>
        <begin position="56"/>
        <end position="80"/>
    </location>
</feature>
<dbReference type="EMBL" id="KX764607">
    <property type="protein sequence ID" value="ARA95323.1"/>
    <property type="molecule type" value="Genomic_DNA"/>
</dbReference>
<gene>
    <name evidence="20" type="primary">ND2</name>
</gene>
<dbReference type="GO" id="GO:0006120">
    <property type="term" value="P:mitochondrial electron transport, NADH to ubiquinone"/>
    <property type="evidence" value="ECO:0007669"/>
    <property type="project" value="InterPro"/>
</dbReference>
<dbReference type="GO" id="GO:0005743">
    <property type="term" value="C:mitochondrial inner membrane"/>
    <property type="evidence" value="ECO:0007669"/>
    <property type="project" value="UniProtKB-SubCell"/>
</dbReference>
<evidence type="ECO:0000313" key="20">
    <source>
        <dbReference type="EMBL" id="ARA95323.1"/>
    </source>
</evidence>
<feature type="transmembrane region" description="Helical" evidence="17">
    <location>
        <begin position="205"/>
        <end position="223"/>
    </location>
</feature>
<dbReference type="GO" id="GO:0008137">
    <property type="term" value="F:NADH dehydrogenase (ubiquinone) activity"/>
    <property type="evidence" value="ECO:0007669"/>
    <property type="project" value="UniProtKB-EC"/>
</dbReference>
<organism evidence="20">
    <name type="scientific">Desmognathus quadramaculatus</name>
    <name type="common">black-bellied salamander</name>
    <dbReference type="NCBI Taxonomy" id="52105"/>
    <lineage>
        <taxon>Eukaryota</taxon>
        <taxon>Metazoa</taxon>
        <taxon>Chordata</taxon>
        <taxon>Craniata</taxon>
        <taxon>Vertebrata</taxon>
        <taxon>Euteleostomi</taxon>
        <taxon>Amphibia</taxon>
        <taxon>Batrachia</taxon>
        <taxon>Caudata</taxon>
        <taxon>Salamandroidea</taxon>
        <taxon>Plethodontidae</taxon>
        <taxon>Plethodontinae</taxon>
        <taxon>Desmognathus</taxon>
    </lineage>
</organism>
<dbReference type="Pfam" id="PF06444">
    <property type="entry name" value="NADH_dehy_S2_C"/>
    <property type="match status" value="1"/>
</dbReference>
<reference evidence="20" key="1">
    <citation type="journal article" date="2016" name="Herpetol Conserv Biol">
        <title>Molecular Phylogeographic Methods Reveal the Identity and Origin of a Dusky Salamander (Genus Desmognathus) Population in Southern Illinois, USA.</title>
        <authorList>
            <person name="Shepard D.B."/>
            <person name="Ledbetter N."/>
            <person name="Anderson A.L."/>
            <person name="Kuhns A.R."/>
        </authorList>
    </citation>
    <scope>NUCLEOTIDE SEQUENCE</scope>
</reference>
<dbReference type="InterPro" id="IPR003917">
    <property type="entry name" value="NADH_UbQ_OxRdtase_chain2"/>
</dbReference>
<evidence type="ECO:0000256" key="1">
    <source>
        <dbReference type="ARBA" id="ARBA00004448"/>
    </source>
</evidence>
<evidence type="ECO:0000256" key="15">
    <source>
        <dbReference type="ARBA" id="ARBA00023136"/>
    </source>
</evidence>